<protein>
    <submittedName>
        <fullName evidence="1">Non-specific serine/threonine protein kinase protein</fullName>
        <ecNumber evidence="1">2.7.11.1</ecNumber>
    </submittedName>
</protein>
<gene>
    <name evidence="1" type="ORF">IHE45_20G021400</name>
</gene>
<dbReference type="EMBL" id="CM037030">
    <property type="protein sequence ID" value="KAH7650875.1"/>
    <property type="molecule type" value="Genomic_DNA"/>
</dbReference>
<proteinExistence type="predicted"/>
<dbReference type="EC" id="2.7.11.1" evidence="1"/>
<accession>A0ACB7TUT0</accession>
<sequence>MMAMAQLVRQLVFLLVIFHYSIAADTLNPNQPLRDGQTIVSAKETFALGFFSPGRSKNRYVGIWYNKLQPGGQKIIVWVANRRSPLSGTNGSLELNGNGSLTINSMMFLPMPMVTLTNPVTQVLDDGNFVIKEANGSEFAWQSFDYPTDTLLSGMKLGWDLRTGLNRNLTAWRSYDDPSPGRCVLSIDLEGIPQANFWSGSTKKWRSGPWIGIQFSNIGEQPRTYGLRFGFVHNKDEVYYMYNTTGTEFVSRALVDQSGKVKDFVWFEKTGMWNLFLYYTMNECQEYSRCGSYGLCNIDVWPICSCLQGFKPKSPQEWPLMDAMPGCERLTELDCKNKSDGFMVVTLAALPETINASLYPNISQNECRGRCVTPRPHSRAR</sequence>
<evidence type="ECO:0000313" key="1">
    <source>
        <dbReference type="EMBL" id="KAH7650875.1"/>
    </source>
</evidence>
<name>A0ACB7TUT0_DIOAL</name>
<keyword evidence="1" id="KW-0418">Kinase</keyword>
<keyword evidence="1" id="KW-0808">Transferase</keyword>
<keyword evidence="1" id="KW-0723">Serine/threonine-protein kinase</keyword>
<comment type="caution">
    <text evidence="1">The sequence shown here is derived from an EMBL/GenBank/DDBJ whole genome shotgun (WGS) entry which is preliminary data.</text>
</comment>
<reference evidence="2" key="1">
    <citation type="journal article" date="2022" name="Nat. Commun.">
        <title>Chromosome evolution and the genetic basis of agronomically important traits in greater yam.</title>
        <authorList>
            <person name="Bredeson J.V."/>
            <person name="Lyons J.B."/>
            <person name="Oniyinde I.O."/>
            <person name="Okereke N.R."/>
            <person name="Kolade O."/>
            <person name="Nnabue I."/>
            <person name="Nwadili C.O."/>
            <person name="Hribova E."/>
            <person name="Parker M."/>
            <person name="Nwogha J."/>
            <person name="Shu S."/>
            <person name="Carlson J."/>
            <person name="Kariba R."/>
            <person name="Muthemba S."/>
            <person name="Knop K."/>
            <person name="Barton G.J."/>
            <person name="Sherwood A.V."/>
            <person name="Lopez-Montes A."/>
            <person name="Asiedu R."/>
            <person name="Jamnadass R."/>
            <person name="Muchugi A."/>
            <person name="Goodstein D."/>
            <person name="Egesi C.N."/>
            <person name="Featherston J."/>
            <person name="Asfaw A."/>
            <person name="Simpson G.G."/>
            <person name="Dolezel J."/>
            <person name="Hendre P.S."/>
            <person name="Van Deynze A."/>
            <person name="Kumar P.L."/>
            <person name="Obidiegwu J.E."/>
            <person name="Bhattacharjee R."/>
            <person name="Rokhsar D.S."/>
        </authorList>
    </citation>
    <scope>NUCLEOTIDE SEQUENCE [LARGE SCALE GENOMIC DNA]</scope>
    <source>
        <strain evidence="2">cv. TDa95/00328</strain>
    </source>
</reference>
<dbReference type="Proteomes" id="UP000827976">
    <property type="component" value="Chromosome 20"/>
</dbReference>
<evidence type="ECO:0000313" key="2">
    <source>
        <dbReference type="Proteomes" id="UP000827976"/>
    </source>
</evidence>
<organism evidence="1 2">
    <name type="scientific">Dioscorea alata</name>
    <name type="common">Purple yam</name>
    <dbReference type="NCBI Taxonomy" id="55571"/>
    <lineage>
        <taxon>Eukaryota</taxon>
        <taxon>Viridiplantae</taxon>
        <taxon>Streptophyta</taxon>
        <taxon>Embryophyta</taxon>
        <taxon>Tracheophyta</taxon>
        <taxon>Spermatophyta</taxon>
        <taxon>Magnoliopsida</taxon>
        <taxon>Liliopsida</taxon>
        <taxon>Dioscoreales</taxon>
        <taxon>Dioscoreaceae</taxon>
        <taxon>Dioscorea</taxon>
    </lineage>
</organism>
<keyword evidence="2" id="KW-1185">Reference proteome</keyword>